<feature type="domain" description="DUF4440" evidence="1">
    <location>
        <begin position="9"/>
        <end position="111"/>
    </location>
</feature>
<evidence type="ECO:0000259" key="1">
    <source>
        <dbReference type="Pfam" id="PF14534"/>
    </source>
</evidence>
<proteinExistence type="predicted"/>
<comment type="caution">
    <text evidence="2">The sequence shown here is derived from an EMBL/GenBank/DDBJ whole genome shotgun (WGS) entry which is preliminary data.</text>
</comment>
<name>A0ABS0N9H4_9NEIS</name>
<protein>
    <submittedName>
        <fullName evidence="2">DUF4440 domain-containing protein</fullName>
    </submittedName>
</protein>
<accession>A0ABS0N9H4</accession>
<dbReference type="InterPro" id="IPR032710">
    <property type="entry name" value="NTF2-like_dom_sf"/>
</dbReference>
<dbReference type="Pfam" id="PF14534">
    <property type="entry name" value="DUF4440"/>
    <property type="match status" value="1"/>
</dbReference>
<gene>
    <name evidence="2" type="ORF">H9Q10_04600</name>
</gene>
<dbReference type="SUPFAM" id="SSF54427">
    <property type="entry name" value="NTF2-like"/>
    <property type="match status" value="1"/>
</dbReference>
<evidence type="ECO:0000313" key="3">
    <source>
        <dbReference type="Proteomes" id="UP000768471"/>
    </source>
</evidence>
<dbReference type="RefSeq" id="WP_197902856.1">
    <property type="nucleotide sequence ID" value="NZ_JACSGR010000003.1"/>
</dbReference>
<reference evidence="2 3" key="1">
    <citation type="submission" date="2020-09" db="EMBL/GenBank/DDBJ databases">
        <title>Eikenella S3660 sp. nov., isolated from a throat swab.</title>
        <authorList>
            <person name="Buhl M."/>
        </authorList>
    </citation>
    <scope>NUCLEOTIDE SEQUENCE [LARGE SCALE GENOMIC DNA]</scope>
    <source>
        <strain evidence="2 3">S3360</strain>
    </source>
</reference>
<dbReference type="EMBL" id="JACSGR010000003">
    <property type="protein sequence ID" value="MBH5328946.1"/>
    <property type="molecule type" value="Genomic_DNA"/>
</dbReference>
<dbReference type="InterPro" id="IPR027843">
    <property type="entry name" value="DUF4440"/>
</dbReference>
<organism evidence="2 3">
    <name type="scientific">Eikenella glucosivorans</name>
    <dbReference type="NCBI Taxonomy" id="2766967"/>
    <lineage>
        <taxon>Bacteria</taxon>
        <taxon>Pseudomonadati</taxon>
        <taxon>Pseudomonadota</taxon>
        <taxon>Betaproteobacteria</taxon>
        <taxon>Neisseriales</taxon>
        <taxon>Neisseriaceae</taxon>
        <taxon>Eikenella</taxon>
    </lineage>
</organism>
<sequence>MSDIQTLTDTVRRLYRAWHTRNPDEVAAICTPDLQILILHPDGSMLRFDHQQAVAFSIAMDTYPEENVRYDTAEIQNGTGYVVTTRSGADGRDETVSTMMLRKEADGQWRLFREHMVITGRKE</sequence>
<dbReference type="Proteomes" id="UP000768471">
    <property type="component" value="Unassembled WGS sequence"/>
</dbReference>
<dbReference type="Gene3D" id="3.10.450.50">
    <property type="match status" value="1"/>
</dbReference>
<evidence type="ECO:0000313" key="2">
    <source>
        <dbReference type="EMBL" id="MBH5328946.1"/>
    </source>
</evidence>
<keyword evidence="3" id="KW-1185">Reference proteome</keyword>